<dbReference type="Proteomes" id="UP000229757">
    <property type="component" value="Chromosome"/>
</dbReference>
<dbReference type="CDD" id="cd19963">
    <property type="entry name" value="PBP1_BMP-like"/>
    <property type="match status" value="1"/>
</dbReference>
<feature type="domain" description="ABC transporter substrate-binding protein PnrA-like" evidence="3">
    <location>
        <begin position="27"/>
        <end position="294"/>
    </location>
</feature>
<evidence type="ECO:0000313" key="5">
    <source>
        <dbReference type="Proteomes" id="UP000229757"/>
    </source>
</evidence>
<feature type="chain" id="PRO_5014849460" evidence="2">
    <location>
        <begin position="23"/>
        <end position="356"/>
    </location>
</feature>
<dbReference type="InterPro" id="IPR003760">
    <property type="entry name" value="PnrA-like"/>
</dbReference>
<dbReference type="KEGG" id="rfo:REIFOR_02798"/>
<dbReference type="RefSeq" id="WP_100258140.1">
    <property type="nucleotide sequence ID" value="NZ_CP011797.1"/>
</dbReference>
<evidence type="ECO:0000256" key="1">
    <source>
        <dbReference type="ARBA" id="ARBA00022729"/>
    </source>
</evidence>
<dbReference type="AlphaFoldDB" id="A0A2K8KV39"/>
<dbReference type="GO" id="GO:0005886">
    <property type="term" value="C:plasma membrane"/>
    <property type="evidence" value="ECO:0007669"/>
    <property type="project" value="InterPro"/>
</dbReference>
<proteinExistence type="predicted"/>
<protein>
    <submittedName>
        <fullName evidence="4">ABC transporter, substrate-binding protein</fullName>
    </submittedName>
</protein>
<dbReference type="OrthoDB" id="9769871at2"/>
<dbReference type="Pfam" id="PF02608">
    <property type="entry name" value="Bmp"/>
    <property type="match status" value="1"/>
</dbReference>
<gene>
    <name evidence="4" type="ORF">REIFOR_02798</name>
</gene>
<dbReference type="EMBL" id="CP011797">
    <property type="protein sequence ID" value="ATX77919.1"/>
    <property type="molecule type" value="Genomic_DNA"/>
</dbReference>
<reference evidence="4 5" key="1">
    <citation type="journal article" date="2017" name="Environ. Microbiol.">
        <title>Genomic and physiological analyses of 'Reinekea forsetii' reveal a versatile opportunistic lifestyle during spring algae blooms.</title>
        <authorList>
            <person name="Avci B."/>
            <person name="Hahnke R.L."/>
            <person name="Chafee M."/>
            <person name="Fischer T."/>
            <person name="Gruber-Vodicka H."/>
            <person name="Tegetmeyer H.E."/>
            <person name="Harder J."/>
            <person name="Fuchs B.M."/>
            <person name="Amann R.I."/>
            <person name="Teeling H."/>
        </authorList>
    </citation>
    <scope>NUCLEOTIDE SEQUENCE [LARGE SCALE GENOMIC DNA]</scope>
    <source>
        <strain evidence="4 5">Hel1_31_D35</strain>
    </source>
</reference>
<dbReference type="Gene3D" id="3.40.50.2300">
    <property type="match status" value="2"/>
</dbReference>
<keyword evidence="1 2" id="KW-0732">Signal</keyword>
<dbReference type="InterPro" id="IPR028082">
    <property type="entry name" value="Peripla_BP_I"/>
</dbReference>
<organism evidence="4 5">
    <name type="scientific">Reinekea forsetii</name>
    <dbReference type="NCBI Taxonomy" id="1336806"/>
    <lineage>
        <taxon>Bacteria</taxon>
        <taxon>Pseudomonadati</taxon>
        <taxon>Pseudomonadota</taxon>
        <taxon>Gammaproteobacteria</taxon>
        <taxon>Oceanospirillales</taxon>
        <taxon>Saccharospirillaceae</taxon>
        <taxon>Reinekea</taxon>
    </lineage>
</organism>
<evidence type="ECO:0000313" key="4">
    <source>
        <dbReference type="EMBL" id="ATX77919.1"/>
    </source>
</evidence>
<feature type="signal peptide" evidence="2">
    <location>
        <begin position="1"/>
        <end position="22"/>
    </location>
</feature>
<keyword evidence="5" id="KW-1185">Reference proteome</keyword>
<dbReference type="PANTHER" id="PTHR43208:SF1">
    <property type="entry name" value="ABC TRANSPORTER SUBSTRATE-BINDING PROTEIN"/>
    <property type="match status" value="1"/>
</dbReference>
<evidence type="ECO:0000256" key="2">
    <source>
        <dbReference type="SAM" id="SignalP"/>
    </source>
</evidence>
<evidence type="ECO:0000259" key="3">
    <source>
        <dbReference type="Pfam" id="PF02608"/>
    </source>
</evidence>
<dbReference type="InterPro" id="IPR052910">
    <property type="entry name" value="ABC-Purine-Binding"/>
</dbReference>
<accession>A0A2K8KV39</accession>
<sequence length="356" mass="38229">MKKIITALGLTLGLAITNTAMAAEPLKIGFVYVSPTGEAGWTYSHDEGRMFVEATFGDQVETTYVENVPEGADAERVLMQLAKSGHELIFTTSFGYMNATLKVAKKFPNVKFEHASGYKRADNVATYFDRIYEARYLSGVVAGNMSKSGVIGYIGAFPIPEVIRGINAFTLGAQSVNPDISVQVVWVNTWFDPAKEREAADSLINQKADVITFHTDSPAAVQAAESAGVYAVGYHSDMSSYGPTAHLTAAVHNWNDYYVGRVQAALDGTWSSTDTWKGIAANMTTMAPINKAVPADVVTKVEMLTKQIAAGTLHPFTGPINNQAGVEVLADGQVMDDGALLGMNYYVAGVEGTLEQ</sequence>
<dbReference type="PANTHER" id="PTHR43208">
    <property type="entry name" value="ABC TRANSPORTER SUBSTRATE-BINDING PROTEIN"/>
    <property type="match status" value="1"/>
</dbReference>
<dbReference type="SUPFAM" id="SSF53822">
    <property type="entry name" value="Periplasmic binding protein-like I"/>
    <property type="match status" value="1"/>
</dbReference>
<name>A0A2K8KV39_9GAMM</name>